<dbReference type="EMBL" id="AZHC01000014">
    <property type="protein sequence ID" value="OAA42081.1"/>
    <property type="molecule type" value="Genomic_DNA"/>
</dbReference>
<evidence type="ECO:0000313" key="3">
    <source>
        <dbReference type="Proteomes" id="UP000243498"/>
    </source>
</evidence>
<feature type="compositionally biased region" description="Basic and acidic residues" evidence="1">
    <location>
        <begin position="177"/>
        <end position="202"/>
    </location>
</feature>
<dbReference type="AlphaFoldDB" id="A0A167D8W7"/>
<feature type="region of interest" description="Disordered" evidence="1">
    <location>
        <begin position="1"/>
        <end position="75"/>
    </location>
</feature>
<comment type="caution">
    <text evidence="2">The sequence shown here is derived from an EMBL/GenBank/DDBJ whole genome shotgun (WGS) entry which is preliminary data.</text>
</comment>
<evidence type="ECO:0000313" key="2">
    <source>
        <dbReference type="EMBL" id="OAA42081.1"/>
    </source>
</evidence>
<gene>
    <name evidence="2" type="ORF">NOR_04930</name>
</gene>
<sequence length="270" mass="30313">MLAGNNVRTPDQKRKRDGCSTYAPNGAHQEPVVSSTTTTTTGPNVIQGIVHETIQHSTQSKPPHKVTASFDGQPRTNSGCSQFDSLAFDKAIYQQSGAAPPPAGVAVAPHMGNKSSSVKYTDYIHANPAIHGMHNRSEAWYEGKTREIQSRGGRKFWFGKTCARIRWLRRIRSKSPSARDVKGDMMPERSLPEPRAYRRPLDFGDVPESELPEEVRQDPEWSRACRWFRQQRNLQDLRLRESKRCEQEANDYYMTISQGGVPDLGSTGGR</sequence>
<evidence type="ECO:0000256" key="1">
    <source>
        <dbReference type="SAM" id="MobiDB-lite"/>
    </source>
</evidence>
<keyword evidence="3" id="KW-1185">Reference proteome</keyword>
<reference evidence="2 3" key="1">
    <citation type="journal article" date="2016" name="Genome Biol. Evol.">
        <title>Divergent and convergent evolution of fungal pathogenicity.</title>
        <authorList>
            <person name="Shang Y."/>
            <person name="Xiao G."/>
            <person name="Zheng P."/>
            <person name="Cen K."/>
            <person name="Zhan S."/>
            <person name="Wang C."/>
        </authorList>
    </citation>
    <scope>NUCLEOTIDE SEQUENCE [LARGE SCALE GENOMIC DNA]</scope>
    <source>
        <strain evidence="2 3">RCEF 4871</strain>
    </source>
</reference>
<feature type="region of interest" description="Disordered" evidence="1">
    <location>
        <begin position="176"/>
        <end position="219"/>
    </location>
</feature>
<dbReference type="Proteomes" id="UP000243498">
    <property type="component" value="Unassembled WGS sequence"/>
</dbReference>
<dbReference type="STRING" id="1081105.A0A167D8W7"/>
<accession>A0A167D8W7</accession>
<dbReference type="OrthoDB" id="3550599at2759"/>
<name>A0A167D8W7_METRR</name>
<protein>
    <submittedName>
        <fullName evidence="2">Uncharacterized protein</fullName>
    </submittedName>
</protein>
<organism evidence="2 3">
    <name type="scientific">Metarhizium rileyi (strain RCEF 4871)</name>
    <name type="common">Nomuraea rileyi</name>
    <dbReference type="NCBI Taxonomy" id="1649241"/>
    <lineage>
        <taxon>Eukaryota</taxon>
        <taxon>Fungi</taxon>
        <taxon>Dikarya</taxon>
        <taxon>Ascomycota</taxon>
        <taxon>Pezizomycotina</taxon>
        <taxon>Sordariomycetes</taxon>
        <taxon>Hypocreomycetidae</taxon>
        <taxon>Hypocreales</taxon>
        <taxon>Clavicipitaceae</taxon>
        <taxon>Metarhizium</taxon>
    </lineage>
</organism>
<proteinExistence type="predicted"/>